<gene>
    <name evidence="2" type="ORF">ACIA8P_17150</name>
</gene>
<feature type="region of interest" description="Disordered" evidence="1">
    <location>
        <begin position="304"/>
        <end position="326"/>
    </location>
</feature>
<reference evidence="2 3" key="1">
    <citation type="submission" date="2024-10" db="EMBL/GenBank/DDBJ databases">
        <title>The Natural Products Discovery Center: Release of the First 8490 Sequenced Strains for Exploring Actinobacteria Biosynthetic Diversity.</title>
        <authorList>
            <person name="Kalkreuter E."/>
            <person name="Kautsar S.A."/>
            <person name="Yang D."/>
            <person name="Bader C.D."/>
            <person name="Teijaro C.N."/>
            <person name="Fluegel L."/>
            <person name="Davis C.M."/>
            <person name="Simpson J.R."/>
            <person name="Lauterbach L."/>
            <person name="Steele A.D."/>
            <person name="Gui C."/>
            <person name="Meng S."/>
            <person name="Li G."/>
            <person name="Viehrig K."/>
            <person name="Ye F."/>
            <person name="Su P."/>
            <person name="Kiefer A.F."/>
            <person name="Nichols A."/>
            <person name="Cepeda A.J."/>
            <person name="Yan W."/>
            <person name="Fan B."/>
            <person name="Jiang Y."/>
            <person name="Adhikari A."/>
            <person name="Zheng C.-J."/>
            <person name="Schuster L."/>
            <person name="Cowan T.M."/>
            <person name="Smanski M.J."/>
            <person name="Chevrette M.G."/>
            <person name="De Carvalho L.P.S."/>
            <person name="Shen B."/>
        </authorList>
    </citation>
    <scope>NUCLEOTIDE SEQUENCE [LARGE SCALE GENOMIC DNA]</scope>
    <source>
        <strain evidence="2 3">NPDC051599</strain>
    </source>
</reference>
<organism evidence="2 3">
    <name type="scientific">Streptomyces cellulosae</name>
    <dbReference type="NCBI Taxonomy" id="1968"/>
    <lineage>
        <taxon>Bacteria</taxon>
        <taxon>Bacillati</taxon>
        <taxon>Actinomycetota</taxon>
        <taxon>Actinomycetes</taxon>
        <taxon>Kitasatosporales</taxon>
        <taxon>Streptomycetaceae</taxon>
        <taxon>Streptomyces</taxon>
    </lineage>
</organism>
<name>A0ABW7Y2L3_STRCE</name>
<accession>A0ABW7Y2L3</accession>
<evidence type="ECO:0000313" key="3">
    <source>
        <dbReference type="Proteomes" id="UP001612415"/>
    </source>
</evidence>
<keyword evidence="3" id="KW-1185">Reference proteome</keyword>
<protein>
    <submittedName>
        <fullName evidence="2">Uncharacterized protein</fullName>
    </submittedName>
</protein>
<dbReference type="Proteomes" id="UP001612415">
    <property type="component" value="Unassembled WGS sequence"/>
</dbReference>
<proteinExistence type="predicted"/>
<evidence type="ECO:0000313" key="2">
    <source>
        <dbReference type="EMBL" id="MFI5676381.1"/>
    </source>
</evidence>
<evidence type="ECO:0000256" key="1">
    <source>
        <dbReference type="SAM" id="MobiDB-lite"/>
    </source>
</evidence>
<dbReference type="RefSeq" id="WP_398657136.1">
    <property type="nucleotide sequence ID" value="NZ_JBITDC010000006.1"/>
</dbReference>
<dbReference type="EMBL" id="JBITDC010000006">
    <property type="protein sequence ID" value="MFI5676381.1"/>
    <property type="molecule type" value="Genomic_DNA"/>
</dbReference>
<comment type="caution">
    <text evidence="2">The sequence shown here is derived from an EMBL/GenBank/DDBJ whole genome shotgun (WGS) entry which is preliminary data.</text>
</comment>
<sequence length="339" mass="36781">MIASTTVARWMWGRDDESADALVCCLRDLLAAYGALAAHGFAVGEHTVRVSVTETGNSRTHLFKGEFTVSPDAASRSETVTRLADRVRAGMRTGEVGSVDADMACTGFVEEPPREAQQEELFLLSASSFADFVTVALSTRTDAWMPYDLRGRAQPAVYKANAPRLAAALGELSERLGSETDPDDPTYFGRPTETGVENFCESDGTASDVWGSFEIPRRNQIFSRTPRFRDDGYQRSAEGEVLYFPVHDAQGRVLGFLWASDAEGAASFEPRVDADEAGYRAGLLWLDRLNAAFQRDLSPSAALAEASNFPGETGSGQVDSAARPRSADLIELREKASRG</sequence>